<evidence type="ECO:0000259" key="3">
    <source>
        <dbReference type="PROSITE" id="PS51087"/>
    </source>
</evidence>
<dbReference type="Pfam" id="PF04379">
    <property type="entry name" value="DUF525"/>
    <property type="match status" value="1"/>
</dbReference>
<accession>A0ABQ5YT12</accession>
<evidence type="ECO:0000256" key="2">
    <source>
        <dbReference type="HAMAP-Rule" id="MF_00791"/>
    </source>
</evidence>
<dbReference type="SUPFAM" id="SSF110069">
    <property type="entry name" value="ApaG-like"/>
    <property type="match status" value="1"/>
</dbReference>
<evidence type="ECO:0000256" key="1">
    <source>
        <dbReference type="ARBA" id="ARBA00017693"/>
    </source>
</evidence>
<keyword evidence="5" id="KW-1185">Reference proteome</keyword>
<dbReference type="NCBIfam" id="NF003967">
    <property type="entry name" value="PRK05461.1"/>
    <property type="match status" value="1"/>
</dbReference>
<dbReference type="PROSITE" id="PS51087">
    <property type="entry name" value="APAG"/>
    <property type="match status" value="1"/>
</dbReference>
<proteinExistence type="inferred from homology"/>
<comment type="caution">
    <text evidence="4">The sequence shown here is derived from an EMBL/GenBank/DDBJ whole genome shotgun (WGS) entry which is preliminary data.</text>
</comment>
<name>A0ABQ5YT12_9BURK</name>
<gene>
    <name evidence="2 4" type="primary">apaG</name>
    <name evidence="4" type="ORF">GCM10007875_23750</name>
</gene>
<protein>
    <recommendedName>
        <fullName evidence="1 2">Protein ApaG</fullName>
    </recommendedName>
</protein>
<sequence>MSTTQKYRFEVEVSTHFLEEQSDPEGGPFVFAYTIDIRNIGEGTAQLLRRHWVITDAMNNVQEVRGDGVIGEQPVLRPGETFQYTSGCPLPTSVGTMKGEYTFVTEDGDTFEVAIPEFLLSVPHALH</sequence>
<dbReference type="EMBL" id="BSOJ01000030">
    <property type="protein sequence ID" value="GLR27284.1"/>
    <property type="molecule type" value="Genomic_DNA"/>
</dbReference>
<organism evidence="4 5">
    <name type="scientific">Limnobacter litoralis</name>
    <dbReference type="NCBI Taxonomy" id="481366"/>
    <lineage>
        <taxon>Bacteria</taxon>
        <taxon>Pseudomonadati</taxon>
        <taxon>Pseudomonadota</taxon>
        <taxon>Betaproteobacteria</taxon>
        <taxon>Burkholderiales</taxon>
        <taxon>Burkholderiaceae</taxon>
        <taxon>Limnobacter</taxon>
    </lineage>
</organism>
<reference evidence="5" key="1">
    <citation type="journal article" date="2019" name="Int. J. Syst. Evol. Microbiol.">
        <title>The Global Catalogue of Microorganisms (GCM) 10K type strain sequencing project: providing services to taxonomists for standard genome sequencing and annotation.</title>
        <authorList>
            <consortium name="The Broad Institute Genomics Platform"/>
            <consortium name="The Broad Institute Genome Sequencing Center for Infectious Disease"/>
            <person name="Wu L."/>
            <person name="Ma J."/>
        </authorList>
    </citation>
    <scope>NUCLEOTIDE SEQUENCE [LARGE SCALE GENOMIC DNA]</scope>
    <source>
        <strain evidence="5">NBRC 105857</strain>
    </source>
</reference>
<dbReference type="RefSeq" id="WP_284282031.1">
    <property type="nucleotide sequence ID" value="NZ_BSOJ01000030.1"/>
</dbReference>
<dbReference type="Gene3D" id="2.60.40.1470">
    <property type="entry name" value="ApaG domain"/>
    <property type="match status" value="1"/>
</dbReference>
<dbReference type="PANTHER" id="PTHR47191:SF2">
    <property type="entry name" value="OS05G0170800 PROTEIN"/>
    <property type="match status" value="1"/>
</dbReference>
<evidence type="ECO:0000313" key="4">
    <source>
        <dbReference type="EMBL" id="GLR27284.1"/>
    </source>
</evidence>
<dbReference type="InterPro" id="IPR007474">
    <property type="entry name" value="ApaG_domain"/>
</dbReference>
<evidence type="ECO:0000313" key="5">
    <source>
        <dbReference type="Proteomes" id="UP001156664"/>
    </source>
</evidence>
<dbReference type="HAMAP" id="MF_00791">
    <property type="entry name" value="ApaG"/>
    <property type="match status" value="1"/>
</dbReference>
<dbReference type="PANTHER" id="PTHR47191">
    <property type="entry name" value="OS05G0170800 PROTEIN"/>
    <property type="match status" value="1"/>
</dbReference>
<dbReference type="InterPro" id="IPR050718">
    <property type="entry name" value="ApaG-like"/>
</dbReference>
<dbReference type="InterPro" id="IPR023065">
    <property type="entry name" value="Uncharacterised_ApaG"/>
</dbReference>
<feature type="domain" description="ApaG" evidence="3">
    <location>
        <begin position="3"/>
        <end position="127"/>
    </location>
</feature>
<dbReference type="Proteomes" id="UP001156664">
    <property type="component" value="Unassembled WGS sequence"/>
</dbReference>
<dbReference type="InterPro" id="IPR036767">
    <property type="entry name" value="ApaG_sf"/>
</dbReference>